<reference evidence="2 3" key="1">
    <citation type="submission" date="2019-10" db="EMBL/GenBank/DDBJ databases">
        <title>Genome diversity of Sutterella seckii.</title>
        <authorList>
            <person name="Chaplin A.V."/>
            <person name="Sokolova S.R."/>
            <person name="Mosin K.A."/>
            <person name="Ivanova E.L."/>
            <person name="Kochetkova T.O."/>
            <person name="Goltsov A.Y."/>
            <person name="Trofimov D.Y."/>
            <person name="Efimov B.A."/>
        </authorList>
    </citation>
    <scope>NUCLEOTIDE SEQUENCE [LARGE SCALE GENOMIC DNA]</scope>
    <source>
        <strain evidence="2 3">ASD393</strain>
    </source>
</reference>
<feature type="transmembrane region" description="Helical" evidence="1">
    <location>
        <begin position="44"/>
        <end position="65"/>
    </location>
</feature>
<organism evidence="2 3">
    <name type="scientific">Sutterella seckii</name>
    <dbReference type="NCBI Taxonomy" id="1944635"/>
    <lineage>
        <taxon>Bacteria</taxon>
        <taxon>Pseudomonadati</taxon>
        <taxon>Pseudomonadota</taxon>
        <taxon>Betaproteobacteria</taxon>
        <taxon>Burkholderiales</taxon>
        <taxon>Sutterellaceae</taxon>
        <taxon>Sutterella</taxon>
    </lineage>
</organism>
<dbReference type="Proteomes" id="UP000430564">
    <property type="component" value="Unassembled WGS sequence"/>
</dbReference>
<sequence>MSESRKPEREFGKERPTGPNKLKAEVQALFCIFRTTHWSTTMKHILLTLSAAAIALTVGTAAAAAEPQAPSEAQVKEISASLLEAGGTVFPIGVSNVTFAPGVINFWHTHQKSCQVLVGVSGRGWYQIWGEEPKEILPGTTATIPENVKHWHGSQHGGWFHVDGCGNDLDGAGGSR</sequence>
<evidence type="ECO:0000313" key="3">
    <source>
        <dbReference type="Proteomes" id="UP000430564"/>
    </source>
</evidence>
<dbReference type="OrthoDB" id="9802489at2"/>
<protein>
    <submittedName>
        <fullName evidence="2">Cupin domain-containing protein</fullName>
    </submittedName>
</protein>
<dbReference type="EMBL" id="WEHX01000008">
    <property type="protein sequence ID" value="KAB7662419.1"/>
    <property type="molecule type" value="Genomic_DNA"/>
</dbReference>
<proteinExistence type="predicted"/>
<evidence type="ECO:0000256" key="1">
    <source>
        <dbReference type="SAM" id="Phobius"/>
    </source>
</evidence>
<gene>
    <name evidence="2" type="ORF">GBM95_02770</name>
</gene>
<name>A0A6I1EU42_9BURK</name>
<keyword evidence="1" id="KW-0472">Membrane</keyword>
<accession>A0A6I1EU42</accession>
<evidence type="ECO:0000313" key="2">
    <source>
        <dbReference type="EMBL" id="KAB7662419.1"/>
    </source>
</evidence>
<dbReference type="PANTHER" id="PTHR43698">
    <property type="entry name" value="RIBD C-TERMINAL DOMAIN CONTAINING PROTEIN"/>
    <property type="match status" value="1"/>
</dbReference>
<dbReference type="PANTHER" id="PTHR43698:SF1">
    <property type="entry name" value="BLL4564 PROTEIN"/>
    <property type="match status" value="1"/>
</dbReference>
<dbReference type="Gene3D" id="2.60.120.10">
    <property type="entry name" value="Jelly Rolls"/>
    <property type="match status" value="1"/>
</dbReference>
<keyword evidence="1" id="KW-0812">Transmembrane</keyword>
<dbReference type="AlphaFoldDB" id="A0A6I1EU42"/>
<comment type="caution">
    <text evidence="2">The sequence shown here is derived from an EMBL/GenBank/DDBJ whole genome shotgun (WGS) entry which is preliminary data.</text>
</comment>
<dbReference type="RefSeq" id="WP_152157683.1">
    <property type="nucleotide sequence ID" value="NZ_WEHX01000008.1"/>
</dbReference>
<dbReference type="InterPro" id="IPR014710">
    <property type="entry name" value="RmlC-like_jellyroll"/>
</dbReference>
<dbReference type="InterPro" id="IPR011051">
    <property type="entry name" value="RmlC_Cupin_sf"/>
</dbReference>
<keyword evidence="1" id="KW-1133">Transmembrane helix</keyword>
<dbReference type="SUPFAM" id="SSF51182">
    <property type="entry name" value="RmlC-like cupins"/>
    <property type="match status" value="1"/>
</dbReference>